<dbReference type="SMART" id="SM00020">
    <property type="entry name" value="Tryp_SPc"/>
    <property type="match status" value="1"/>
</dbReference>
<accession>A0A8S3WDN2</accession>
<keyword evidence="11" id="KW-1133">Transmembrane helix</keyword>
<keyword evidence="5 10" id="KW-0378">Hydrolase</keyword>
<keyword evidence="14" id="KW-1185">Reference proteome</keyword>
<evidence type="ECO:0000256" key="2">
    <source>
        <dbReference type="ARBA" id="ARBA00022525"/>
    </source>
</evidence>
<sequence length="402" mass="45131">MIRSCRINWIFLVVLVIGSFQITQTLFPCVDNDRKCILFTQCRSALELLKTRQVELLRKMFCGFDEGSPKVCCRPGSEIVFPNDTENVTNRLKNTTTPKITTTTVEKLNTVSVPHTTLQNVNRYNLPSRKICGFSGYGIDRIVGGNIAAIDEFPWLVQIKTKTKSRKQEKYTCAGSLITDKYVLTAAHCLLNKIAVSVRLGEWDTETEHDCEESNCSDPPLDIDINDTIIHPLYDMRTFNSDIALLRLKNVVNFTEFIRPVCLPNTKYAMKQDYVNGTVFWTAGWGKTEFGEPSIIKRKVDLDAVPIDVCIEKLPVVKRLNTQNVICAGGNIGKDTCNGDSGGSLVKEVTEDFHTNWFLYGITSLGSADCGGDIPAVYTRIVSYMDWIIQNIRNLADSLSRP</sequence>
<keyword evidence="8" id="KW-1015">Disulfide bond</keyword>
<comment type="similarity">
    <text evidence="9">Belongs to the peptidase S1 family. CLIP subfamily.</text>
</comment>
<evidence type="ECO:0000256" key="6">
    <source>
        <dbReference type="ARBA" id="ARBA00022825"/>
    </source>
</evidence>
<protein>
    <submittedName>
        <fullName evidence="13">(apollo) hypothetical protein</fullName>
    </submittedName>
</protein>
<dbReference type="GO" id="GO:0004252">
    <property type="term" value="F:serine-type endopeptidase activity"/>
    <property type="evidence" value="ECO:0007669"/>
    <property type="project" value="InterPro"/>
</dbReference>
<dbReference type="InterPro" id="IPR033116">
    <property type="entry name" value="TRYPSIN_SER"/>
</dbReference>
<keyword evidence="11" id="KW-0472">Membrane</keyword>
<dbReference type="InterPro" id="IPR018114">
    <property type="entry name" value="TRYPSIN_HIS"/>
</dbReference>
<dbReference type="PROSITE" id="PS50240">
    <property type="entry name" value="TRYPSIN_DOM"/>
    <property type="match status" value="1"/>
</dbReference>
<name>A0A8S3WDN2_PARAO</name>
<keyword evidence="7" id="KW-0865">Zymogen</keyword>
<keyword evidence="11" id="KW-0812">Transmembrane</keyword>
<keyword evidence="2" id="KW-0964">Secreted</keyword>
<evidence type="ECO:0000256" key="11">
    <source>
        <dbReference type="SAM" id="Phobius"/>
    </source>
</evidence>
<evidence type="ECO:0000256" key="10">
    <source>
        <dbReference type="RuleBase" id="RU363034"/>
    </source>
</evidence>
<evidence type="ECO:0000256" key="8">
    <source>
        <dbReference type="ARBA" id="ARBA00023157"/>
    </source>
</evidence>
<keyword evidence="4" id="KW-0732">Signal</keyword>
<proteinExistence type="inferred from homology"/>
<dbReference type="GO" id="GO:0005576">
    <property type="term" value="C:extracellular region"/>
    <property type="evidence" value="ECO:0007669"/>
    <property type="project" value="UniProtKB-SubCell"/>
</dbReference>
<evidence type="ECO:0000256" key="3">
    <source>
        <dbReference type="ARBA" id="ARBA00022670"/>
    </source>
</evidence>
<gene>
    <name evidence="13" type="ORF">PAPOLLO_LOCUS4909</name>
</gene>
<keyword evidence="6 10" id="KW-0720">Serine protease</keyword>
<evidence type="ECO:0000256" key="4">
    <source>
        <dbReference type="ARBA" id="ARBA00022729"/>
    </source>
</evidence>
<dbReference type="InterPro" id="IPR001254">
    <property type="entry name" value="Trypsin_dom"/>
</dbReference>
<dbReference type="PANTHER" id="PTHR24256">
    <property type="entry name" value="TRYPTASE-RELATED"/>
    <property type="match status" value="1"/>
</dbReference>
<evidence type="ECO:0000313" key="14">
    <source>
        <dbReference type="Proteomes" id="UP000691718"/>
    </source>
</evidence>
<keyword evidence="3 10" id="KW-0645">Protease</keyword>
<feature type="transmembrane region" description="Helical" evidence="11">
    <location>
        <begin position="7"/>
        <end position="27"/>
    </location>
</feature>
<evidence type="ECO:0000256" key="1">
    <source>
        <dbReference type="ARBA" id="ARBA00004613"/>
    </source>
</evidence>
<organism evidence="13 14">
    <name type="scientific">Parnassius apollo</name>
    <name type="common">Apollo butterfly</name>
    <name type="synonym">Papilio apollo</name>
    <dbReference type="NCBI Taxonomy" id="110799"/>
    <lineage>
        <taxon>Eukaryota</taxon>
        <taxon>Metazoa</taxon>
        <taxon>Ecdysozoa</taxon>
        <taxon>Arthropoda</taxon>
        <taxon>Hexapoda</taxon>
        <taxon>Insecta</taxon>
        <taxon>Pterygota</taxon>
        <taxon>Neoptera</taxon>
        <taxon>Endopterygota</taxon>
        <taxon>Lepidoptera</taxon>
        <taxon>Glossata</taxon>
        <taxon>Ditrysia</taxon>
        <taxon>Papilionoidea</taxon>
        <taxon>Papilionidae</taxon>
        <taxon>Parnassiinae</taxon>
        <taxon>Parnassini</taxon>
        <taxon>Parnassius</taxon>
        <taxon>Parnassius</taxon>
    </lineage>
</organism>
<dbReference type="CDD" id="cd00190">
    <property type="entry name" value="Tryp_SPc"/>
    <property type="match status" value="1"/>
</dbReference>
<dbReference type="InterPro" id="IPR022700">
    <property type="entry name" value="CLIP"/>
</dbReference>
<comment type="caution">
    <text evidence="13">The sequence shown here is derived from an EMBL/GenBank/DDBJ whole genome shotgun (WGS) entry which is preliminary data.</text>
</comment>
<dbReference type="AlphaFoldDB" id="A0A8S3WDN2"/>
<evidence type="ECO:0000313" key="13">
    <source>
        <dbReference type="EMBL" id="CAG4953631.1"/>
    </source>
</evidence>
<evidence type="ECO:0000256" key="7">
    <source>
        <dbReference type="ARBA" id="ARBA00023145"/>
    </source>
</evidence>
<evidence type="ECO:0000259" key="12">
    <source>
        <dbReference type="PROSITE" id="PS50240"/>
    </source>
</evidence>
<dbReference type="GO" id="GO:0006508">
    <property type="term" value="P:proteolysis"/>
    <property type="evidence" value="ECO:0007669"/>
    <property type="project" value="UniProtKB-KW"/>
</dbReference>
<dbReference type="InterPro" id="IPR051487">
    <property type="entry name" value="Ser/Thr_Proteases_Immune/Dev"/>
</dbReference>
<dbReference type="EMBL" id="CAJQZP010000288">
    <property type="protein sequence ID" value="CAG4953631.1"/>
    <property type="molecule type" value="Genomic_DNA"/>
</dbReference>
<reference evidence="13" key="1">
    <citation type="submission" date="2021-04" db="EMBL/GenBank/DDBJ databases">
        <authorList>
            <person name="Tunstrom K."/>
        </authorList>
    </citation>
    <scope>NUCLEOTIDE SEQUENCE</scope>
</reference>
<feature type="domain" description="Peptidase S1" evidence="12">
    <location>
        <begin position="142"/>
        <end position="393"/>
    </location>
</feature>
<evidence type="ECO:0000256" key="5">
    <source>
        <dbReference type="ARBA" id="ARBA00022801"/>
    </source>
</evidence>
<evidence type="ECO:0000256" key="9">
    <source>
        <dbReference type="ARBA" id="ARBA00024195"/>
    </source>
</evidence>
<dbReference type="PROSITE" id="PS00135">
    <property type="entry name" value="TRYPSIN_SER"/>
    <property type="match status" value="1"/>
</dbReference>
<comment type="subcellular location">
    <subcellularLocation>
        <location evidence="1">Secreted</location>
    </subcellularLocation>
</comment>
<dbReference type="Proteomes" id="UP000691718">
    <property type="component" value="Unassembled WGS sequence"/>
</dbReference>
<dbReference type="Pfam" id="PF12032">
    <property type="entry name" value="CLIP"/>
    <property type="match status" value="1"/>
</dbReference>
<dbReference type="FunFam" id="2.40.10.10:FF:000146">
    <property type="entry name" value="Serine protease 53"/>
    <property type="match status" value="1"/>
</dbReference>
<dbReference type="OrthoDB" id="547031at2759"/>
<dbReference type="Pfam" id="PF00089">
    <property type="entry name" value="Trypsin"/>
    <property type="match status" value="1"/>
</dbReference>
<dbReference type="PROSITE" id="PS00134">
    <property type="entry name" value="TRYPSIN_HIS"/>
    <property type="match status" value="1"/>
</dbReference>